<dbReference type="EMBL" id="DS989854">
    <property type="protein sequence ID" value="EDX74171.1"/>
    <property type="molecule type" value="Genomic_DNA"/>
</dbReference>
<dbReference type="AlphaFoldDB" id="B4VV31"/>
<feature type="domain" description="DUF4326" evidence="1">
    <location>
        <begin position="21"/>
        <end position="129"/>
    </location>
</feature>
<accession>B4VV31</accession>
<sequence>MSFDQHLKVAALSKTLSPEIGWEDIRVDRASFLGNPFEITAKMDRDAVVEAFRQWLWEMIKLNQHNPNSKVSLQRWTQQGYTVAKRFKHPTASQVVNELKQLWQKLKAGKKIRLLCWCTPRLCHADIIVRCLIKVEHDARLQGLLT</sequence>
<evidence type="ECO:0000259" key="1">
    <source>
        <dbReference type="Pfam" id="PF14216"/>
    </source>
</evidence>
<organism evidence="2 3">
    <name type="scientific">Coleofasciculus chthonoplastes PCC 7420</name>
    <dbReference type="NCBI Taxonomy" id="118168"/>
    <lineage>
        <taxon>Bacteria</taxon>
        <taxon>Bacillati</taxon>
        <taxon>Cyanobacteriota</taxon>
        <taxon>Cyanophyceae</taxon>
        <taxon>Coleofasciculales</taxon>
        <taxon>Coleofasciculaceae</taxon>
        <taxon>Coleofasciculus</taxon>
    </lineage>
</organism>
<dbReference type="RefSeq" id="WP_006102476.1">
    <property type="nucleotide sequence ID" value="NZ_DS989854.1"/>
</dbReference>
<keyword evidence="3" id="KW-1185">Reference proteome</keyword>
<name>B4VV31_9CYAN</name>
<protein>
    <recommendedName>
        <fullName evidence="1">DUF4326 domain-containing protein</fullName>
    </recommendedName>
</protein>
<proteinExistence type="predicted"/>
<dbReference type="InterPro" id="IPR025475">
    <property type="entry name" value="DUF4326"/>
</dbReference>
<dbReference type="Proteomes" id="UP000003835">
    <property type="component" value="Unassembled WGS sequence"/>
</dbReference>
<evidence type="ECO:0000313" key="3">
    <source>
        <dbReference type="Proteomes" id="UP000003835"/>
    </source>
</evidence>
<gene>
    <name evidence="2" type="ORF">MC7420_4156</name>
</gene>
<evidence type="ECO:0000313" key="2">
    <source>
        <dbReference type="EMBL" id="EDX74171.1"/>
    </source>
</evidence>
<reference evidence="2 3" key="1">
    <citation type="submission" date="2008-07" db="EMBL/GenBank/DDBJ databases">
        <authorList>
            <person name="Tandeau de Marsac N."/>
            <person name="Ferriera S."/>
            <person name="Johnson J."/>
            <person name="Kravitz S."/>
            <person name="Beeson K."/>
            <person name="Sutton G."/>
            <person name="Rogers Y.-H."/>
            <person name="Friedman R."/>
            <person name="Frazier M."/>
            <person name="Venter J.C."/>
        </authorList>
    </citation>
    <scope>NUCLEOTIDE SEQUENCE [LARGE SCALE GENOMIC DNA]</scope>
    <source>
        <strain evidence="2 3">PCC 7420</strain>
    </source>
</reference>
<dbReference type="HOGENOM" id="CLU_155022_0_0_3"/>
<dbReference type="OrthoDB" id="572639at2"/>
<dbReference type="Pfam" id="PF14216">
    <property type="entry name" value="DUF4326"/>
    <property type="match status" value="1"/>
</dbReference>